<dbReference type="GO" id="GO:0003723">
    <property type="term" value="F:RNA binding"/>
    <property type="evidence" value="ECO:0007669"/>
    <property type="project" value="UniProtKB-UniRule"/>
</dbReference>
<dbReference type="PANTHER" id="PTHR10288">
    <property type="entry name" value="KH DOMAIN CONTAINING RNA BINDING PROTEIN"/>
    <property type="match status" value="1"/>
</dbReference>
<dbReference type="OrthoDB" id="10027144at2759"/>
<dbReference type="PROSITE" id="PS50084">
    <property type="entry name" value="KH_TYPE_1"/>
    <property type="match status" value="7"/>
</dbReference>
<dbReference type="Pfam" id="PF24668">
    <property type="entry name" value="KH_Vigilin"/>
    <property type="match status" value="1"/>
</dbReference>
<feature type="domain" description="K Homology" evidence="6">
    <location>
        <begin position="740"/>
        <end position="814"/>
    </location>
</feature>
<accession>A0A0J9X310</accession>
<evidence type="ECO:0000259" key="6">
    <source>
        <dbReference type="SMART" id="SM00322"/>
    </source>
</evidence>
<evidence type="ECO:0000256" key="1">
    <source>
        <dbReference type="ARBA" id="ARBA00022737"/>
    </source>
</evidence>
<dbReference type="InterPro" id="IPR036612">
    <property type="entry name" value="KH_dom_type_1_sf"/>
</dbReference>
<feature type="region of interest" description="Disordered" evidence="5">
    <location>
        <begin position="1"/>
        <end position="71"/>
    </location>
</feature>
<dbReference type="Proteomes" id="UP000242525">
    <property type="component" value="Unassembled WGS sequence"/>
</dbReference>
<dbReference type="Pfam" id="PF22952">
    <property type="entry name" value="KH_11"/>
    <property type="match status" value="1"/>
</dbReference>
<dbReference type="CDD" id="cd22449">
    <property type="entry name" value="KH-I_ScSCP160_rpt4"/>
    <property type="match status" value="1"/>
</dbReference>
<evidence type="ECO:0000256" key="5">
    <source>
        <dbReference type="SAM" id="MobiDB-lite"/>
    </source>
</evidence>
<keyword evidence="1" id="KW-0677">Repeat</keyword>
<dbReference type="Pfam" id="PF00013">
    <property type="entry name" value="KH_1"/>
    <property type="match status" value="7"/>
</dbReference>
<comment type="caution">
    <text evidence="7">The sequence shown here is derived from an EMBL/GenBank/DDBJ whole genome shotgun (WGS) entry which is preliminary data.</text>
</comment>
<evidence type="ECO:0000256" key="3">
    <source>
        <dbReference type="PROSITE-ProRule" id="PRU00117"/>
    </source>
</evidence>
<dbReference type="AlphaFoldDB" id="A0A0J9X310"/>
<evidence type="ECO:0000313" key="8">
    <source>
        <dbReference type="Proteomes" id="UP000242525"/>
    </source>
</evidence>
<dbReference type="Gene3D" id="3.30.1370.10">
    <property type="entry name" value="K Homology domain, type 1"/>
    <property type="match status" value="9"/>
</dbReference>
<proteinExistence type="predicted"/>
<dbReference type="InterPro" id="IPR057778">
    <property type="entry name" value="KH_Vigilin_N"/>
</dbReference>
<dbReference type="InterPro" id="IPR004087">
    <property type="entry name" value="KH_dom"/>
</dbReference>
<feature type="compositionally biased region" description="Low complexity" evidence="5">
    <location>
        <begin position="23"/>
        <end position="36"/>
    </location>
</feature>
<feature type="domain" description="K Homology" evidence="6">
    <location>
        <begin position="583"/>
        <end position="663"/>
    </location>
</feature>
<keyword evidence="8" id="KW-1185">Reference proteome</keyword>
<dbReference type="STRING" id="1173061.A0A0J9X310"/>
<dbReference type="CDD" id="cd02394">
    <property type="entry name" value="KH-I_Vigilin_rpt6"/>
    <property type="match status" value="1"/>
</dbReference>
<feature type="domain" description="K Homology" evidence="6">
    <location>
        <begin position="194"/>
        <end position="274"/>
    </location>
</feature>
<keyword evidence="4" id="KW-0175">Coiled coil</keyword>
<feature type="domain" description="K Homology" evidence="6">
    <location>
        <begin position="1047"/>
        <end position="1156"/>
    </location>
</feature>
<dbReference type="InterPro" id="IPR004088">
    <property type="entry name" value="KH_dom_type_1"/>
</dbReference>
<dbReference type="SUPFAM" id="SSF54791">
    <property type="entry name" value="Eukaryotic type KH-domain (KH-domain type I)"/>
    <property type="match status" value="8"/>
</dbReference>
<feature type="compositionally biased region" description="Polar residues" evidence="5">
    <location>
        <begin position="1"/>
        <end position="10"/>
    </location>
</feature>
<gene>
    <name evidence="7" type="ORF">BN980_GECA02s01132g</name>
</gene>
<feature type="domain" description="K Homology" evidence="6">
    <location>
        <begin position="895"/>
        <end position="968"/>
    </location>
</feature>
<dbReference type="InterPro" id="IPR054548">
    <property type="entry name" value="SCP160-like_KH"/>
</dbReference>
<feature type="compositionally biased region" description="Low complexity" evidence="5">
    <location>
        <begin position="53"/>
        <end position="63"/>
    </location>
</feature>
<reference evidence="7" key="1">
    <citation type="submission" date="2014-03" db="EMBL/GenBank/DDBJ databases">
        <authorList>
            <person name="Casaregola S."/>
        </authorList>
    </citation>
    <scope>NUCLEOTIDE SEQUENCE [LARGE SCALE GENOMIC DNA]</scope>
    <source>
        <strain evidence="7">CLIB 918</strain>
    </source>
</reference>
<evidence type="ECO:0000256" key="2">
    <source>
        <dbReference type="ARBA" id="ARBA00022884"/>
    </source>
</evidence>
<feature type="domain" description="K Homology" evidence="6">
    <location>
        <begin position="1161"/>
        <end position="1232"/>
    </location>
</feature>
<feature type="coiled-coil region" evidence="4">
    <location>
        <begin position="644"/>
        <end position="671"/>
    </location>
</feature>
<feature type="domain" description="K Homology" evidence="6">
    <location>
        <begin position="672"/>
        <end position="736"/>
    </location>
</feature>
<name>A0A0J9X310_GEOCN</name>
<evidence type="ECO:0000256" key="4">
    <source>
        <dbReference type="SAM" id="Coils"/>
    </source>
</evidence>
<sequence>MSVEENSQSLAEALMAKHGVADSPAESISESATSTAVPSDVESESVNPTDENTTTPSSSASSPKVNGSTKKNLDISSYDAFPILGGGKASTASAVSWGPNATVKPVATPKAPARTAAKPTQKSIVTESFTLKLEQRNARAKTIPSEVLSRAQSNNSVSIDCSTSKSTRASHFIIKGKLENVHKARRELLRELSIRVTEVFQVPASVRALIIGPKGSNLRPITERSGTQIQITKKEDTPVQLPDDDEDEIAVDVKVEGDPEGVQLAKKDILAIVASRVRTANIKIQGLPSKIYPSLAKSSQISKFETEKDLKINIPDFFYLNANKLNAPITISGERNAALEAKAHLESLAQTIASTYTSSIKNIPVVSKPFVNAPEIFNNTGVVVVEIPDSANQLELYGPDQATQQAGKLIDGISKQLHTTTLAISKSHGANLPHSKALATYFERSGKFKEVETSNSVIVTVNSSPSEVSVVITGKDADNVTVARKQIINLVNSIPPEKVLVISDIEPFFLKYLSPKSKLAAAIKEQDSVEIYTPADNEDSRDIIFVYQENDDENDFAPAPHQIKEKLNAANALLNDIRNNQKDIVSKVLDIPVENHKFILGPNGTTLNAILKGGDGDSFVSVQLGNEVAPEDSSVKLTPSSVYIRGLSSEVARVVKEIEEVIEQAKNYEVLSSYTTDFQFPAEHVNKLIGKGGANLTKIREEFGVKIDVDEKGNGVVKGIKKNADEAKVRILNLGRRLADEVSLRVKVPNEYHATIIGTGGKFVKRLEEKYDVHIRFPRNNDSNEEKADKNEVLIRGPSRGAAKAQEEILELLQYEIDNSHSQVVNVPAGSLSRIIGRNGEYINDIKDTTNTRIDVPNQSENGDAATVPITITGTKTGVKHAVERIQEIVKEIEDTVTEEIEVDPKYHRILIGSNGSAMREIVAQAGETSNSRVIQIPQAGSGDKKIKIHGKKKVVAKVIKIIQDIVSEQESRVEINVPVNPQRHGALIGPGGSTKKEIETTFNVSLFVPKQGSKNADGEIDTNIRVTGKPENVEKAKAKIEELTAEVFKATVDVPKKYHALISDNGLFIRKLRTNYNVRVDHNRVPFPKDASVPIPVAAIGETAGDANPESLFKWTIAKDTTLTEGSDSETIPWRLRGSDSDAAKAKEEIEKALAVVKNYTSIGYLWLADPSKYRLVVGPKGKTINSIRNKSQCIINVPKSDASETENVIVMRGNEEQLEKAKVLVLEAIARG</sequence>
<dbReference type="EMBL" id="CCBN010000002">
    <property type="protein sequence ID" value="CDO51805.1"/>
    <property type="molecule type" value="Genomic_DNA"/>
</dbReference>
<dbReference type="SMART" id="SM00322">
    <property type="entry name" value="KH"/>
    <property type="match status" value="9"/>
</dbReference>
<feature type="domain" description="K Homology" evidence="6">
    <location>
        <begin position="819"/>
        <end position="891"/>
    </location>
</feature>
<feature type="domain" description="K Homology" evidence="6">
    <location>
        <begin position="972"/>
        <end position="1046"/>
    </location>
</feature>
<protein>
    <submittedName>
        <fullName evidence="7">Similar to Saccharomyces cerevisiae YJL080C SCP160 Essential RNA-binding G protein effector of mating response pathway</fullName>
    </submittedName>
</protein>
<evidence type="ECO:0000313" key="7">
    <source>
        <dbReference type="EMBL" id="CDO51805.1"/>
    </source>
</evidence>
<keyword evidence="2 3" id="KW-0694">RNA-binding</keyword>
<organism evidence="7 8">
    <name type="scientific">Geotrichum candidum</name>
    <name type="common">Oospora lactis</name>
    <name type="synonym">Dipodascus geotrichum</name>
    <dbReference type="NCBI Taxonomy" id="1173061"/>
    <lineage>
        <taxon>Eukaryota</taxon>
        <taxon>Fungi</taxon>
        <taxon>Dikarya</taxon>
        <taxon>Ascomycota</taxon>
        <taxon>Saccharomycotina</taxon>
        <taxon>Dipodascomycetes</taxon>
        <taxon>Dipodascales</taxon>
        <taxon>Dipodascaceae</taxon>
        <taxon>Geotrichum</taxon>
    </lineage>
</organism>